<dbReference type="OrthoDB" id="5500688at2"/>
<dbReference type="RefSeq" id="WP_146972293.1">
    <property type="nucleotide sequence ID" value="NZ_VOSL01000009.1"/>
</dbReference>
<comment type="caution">
    <text evidence="1">The sequence shown here is derived from an EMBL/GenBank/DDBJ whole genome shotgun (WGS) entry which is preliminary data.</text>
</comment>
<reference evidence="1 2" key="1">
    <citation type="submission" date="2019-08" db="EMBL/GenBank/DDBJ databases">
        <title>Bradymonadales sp. TMQ2.</title>
        <authorList>
            <person name="Liang Q."/>
        </authorList>
    </citation>
    <scope>NUCLEOTIDE SEQUENCE [LARGE SCALE GENOMIC DNA]</scope>
    <source>
        <strain evidence="1 2">TMQ2</strain>
    </source>
</reference>
<name>A0A5C6XF91_9DELT</name>
<organism evidence="1 2">
    <name type="scientific">Lujinxingia vulgaris</name>
    <dbReference type="NCBI Taxonomy" id="2600176"/>
    <lineage>
        <taxon>Bacteria</taxon>
        <taxon>Deltaproteobacteria</taxon>
        <taxon>Bradymonadales</taxon>
        <taxon>Lujinxingiaceae</taxon>
        <taxon>Lujinxingia</taxon>
    </lineage>
</organism>
<evidence type="ECO:0008006" key="3">
    <source>
        <dbReference type="Google" id="ProtNLM"/>
    </source>
</evidence>
<protein>
    <recommendedName>
        <fullName evidence="3">Adhesin domain-containing protein</fullName>
    </recommendedName>
</protein>
<dbReference type="EMBL" id="VOSL01000009">
    <property type="protein sequence ID" value="TXD43479.1"/>
    <property type="molecule type" value="Genomic_DNA"/>
</dbReference>
<accession>A0A5C6XF91</accession>
<dbReference type="AlphaFoldDB" id="A0A5C6XF91"/>
<gene>
    <name evidence="1" type="ORF">FRC96_01575</name>
</gene>
<proteinExistence type="predicted"/>
<evidence type="ECO:0000313" key="1">
    <source>
        <dbReference type="EMBL" id="TXD43479.1"/>
    </source>
</evidence>
<sequence length="236" mass="26017">MLQAQWLARGGLTCGVVLALVGCGSGQEEMTRRVFEERVDQVVVSVERNEVHVFGSDQTRGAVIDRWTQSGDAYRELGEAQKGDRVDIVASCERAGECRARYDLALAKSTRVDVAMQQGDLGLYHLGSEVRAAVEHGSIVGKHLTARHVELELGRGRIDVIMADRPQLLVVRIDEGNVNLVMPPGRYRCEFDRFDDAIHLNGLDCHGRMAQGIRLELGKGANVTFKPNHDYVGPTP</sequence>
<dbReference type="Proteomes" id="UP000321046">
    <property type="component" value="Unassembled WGS sequence"/>
</dbReference>
<evidence type="ECO:0000313" key="2">
    <source>
        <dbReference type="Proteomes" id="UP000321046"/>
    </source>
</evidence>